<keyword evidence="2" id="KW-1185">Reference proteome</keyword>
<dbReference type="Proteomes" id="UP000235145">
    <property type="component" value="Unassembled WGS sequence"/>
</dbReference>
<proteinExistence type="predicted"/>
<dbReference type="EMBL" id="NBSK02000008">
    <property type="protein sequence ID" value="KAJ0189745.1"/>
    <property type="molecule type" value="Genomic_DNA"/>
</dbReference>
<comment type="caution">
    <text evidence="1">The sequence shown here is derived from an EMBL/GenBank/DDBJ whole genome shotgun (WGS) entry which is preliminary data.</text>
</comment>
<sequence length="145" mass="17232">MMMESLSQHSLMLCNTKTVKSVRMLHDEERTNVTYTREVINQDCLATHELLVCDYFSDNYLSNDDAFESRFSLNRTLFLCITNVLEENMNILNKNHMLEKRTVALRYSRYGITLDTIDEYLKVFERTTNKCVDYFCACVYEVFRK</sequence>
<dbReference type="PANTHER" id="PTHR47150">
    <property type="entry name" value="OS12G0169200 PROTEIN"/>
    <property type="match status" value="1"/>
</dbReference>
<evidence type="ECO:0000313" key="2">
    <source>
        <dbReference type="Proteomes" id="UP000235145"/>
    </source>
</evidence>
<dbReference type="PANTHER" id="PTHR47150:SF4">
    <property type="entry name" value="HARBINGER TRANSPOSASE-DERIVED PROTEIN-RELATED"/>
    <property type="match status" value="1"/>
</dbReference>
<accession>A0A9R1WUQ9</accession>
<dbReference type="AlphaFoldDB" id="A0A9R1WUQ9"/>
<gene>
    <name evidence="1" type="ORF">LSAT_V11C800404090</name>
</gene>
<evidence type="ECO:0000313" key="1">
    <source>
        <dbReference type="EMBL" id="KAJ0189745.1"/>
    </source>
</evidence>
<protein>
    <submittedName>
        <fullName evidence="1">Uncharacterized protein</fullName>
    </submittedName>
</protein>
<name>A0A9R1WUQ9_LACSA</name>
<organism evidence="1 2">
    <name type="scientific">Lactuca sativa</name>
    <name type="common">Garden lettuce</name>
    <dbReference type="NCBI Taxonomy" id="4236"/>
    <lineage>
        <taxon>Eukaryota</taxon>
        <taxon>Viridiplantae</taxon>
        <taxon>Streptophyta</taxon>
        <taxon>Embryophyta</taxon>
        <taxon>Tracheophyta</taxon>
        <taxon>Spermatophyta</taxon>
        <taxon>Magnoliopsida</taxon>
        <taxon>eudicotyledons</taxon>
        <taxon>Gunneridae</taxon>
        <taxon>Pentapetalae</taxon>
        <taxon>asterids</taxon>
        <taxon>campanulids</taxon>
        <taxon>Asterales</taxon>
        <taxon>Asteraceae</taxon>
        <taxon>Cichorioideae</taxon>
        <taxon>Cichorieae</taxon>
        <taxon>Lactucinae</taxon>
        <taxon>Lactuca</taxon>
    </lineage>
</organism>
<reference evidence="1 2" key="1">
    <citation type="journal article" date="2017" name="Nat. Commun.">
        <title>Genome assembly with in vitro proximity ligation data and whole-genome triplication in lettuce.</title>
        <authorList>
            <person name="Reyes-Chin-Wo S."/>
            <person name="Wang Z."/>
            <person name="Yang X."/>
            <person name="Kozik A."/>
            <person name="Arikit S."/>
            <person name="Song C."/>
            <person name="Xia L."/>
            <person name="Froenicke L."/>
            <person name="Lavelle D.O."/>
            <person name="Truco M.J."/>
            <person name="Xia R."/>
            <person name="Zhu S."/>
            <person name="Xu C."/>
            <person name="Xu H."/>
            <person name="Xu X."/>
            <person name="Cox K."/>
            <person name="Korf I."/>
            <person name="Meyers B.C."/>
            <person name="Michelmore R.W."/>
        </authorList>
    </citation>
    <scope>NUCLEOTIDE SEQUENCE [LARGE SCALE GENOMIC DNA]</scope>
    <source>
        <strain evidence="2">cv. Salinas</strain>
        <tissue evidence="1">Seedlings</tissue>
    </source>
</reference>